<feature type="compositionally biased region" description="Polar residues" evidence="10">
    <location>
        <begin position="523"/>
        <end position="537"/>
    </location>
</feature>
<feature type="chain" id="PRO_5025656252" description="phospholipase A2" evidence="11">
    <location>
        <begin position="20"/>
        <end position="807"/>
    </location>
</feature>
<feature type="compositionally biased region" description="Basic residues" evidence="10">
    <location>
        <begin position="710"/>
        <end position="728"/>
    </location>
</feature>
<dbReference type="CTD" id="147011"/>
<feature type="compositionally biased region" description="Low complexity" evidence="10">
    <location>
        <begin position="342"/>
        <end position="352"/>
    </location>
</feature>
<dbReference type="AlphaFoldDB" id="A0A3B5KM11"/>
<protein>
    <recommendedName>
        <fullName evidence="3">phospholipase A2</fullName>
        <ecNumber evidence="3">3.1.1.4</ecNumber>
    </recommendedName>
</protein>
<feature type="region of interest" description="Disordered" evidence="10">
    <location>
        <begin position="654"/>
        <end position="673"/>
    </location>
</feature>
<dbReference type="GO" id="GO:0050482">
    <property type="term" value="P:arachidonate secretion"/>
    <property type="evidence" value="ECO:0007669"/>
    <property type="project" value="InterPro"/>
</dbReference>
<gene>
    <name evidence="13" type="primary">proca1</name>
</gene>
<proteinExistence type="predicted"/>
<dbReference type="InParanoid" id="A0A3B5KM11"/>
<evidence type="ECO:0000313" key="14">
    <source>
        <dbReference type="Proteomes" id="UP000005226"/>
    </source>
</evidence>
<keyword evidence="8" id="KW-0443">Lipid metabolism</keyword>
<evidence type="ECO:0000256" key="7">
    <source>
        <dbReference type="ARBA" id="ARBA00022837"/>
    </source>
</evidence>
<dbReference type="GO" id="GO:0005576">
    <property type="term" value="C:extracellular region"/>
    <property type="evidence" value="ECO:0007669"/>
    <property type="project" value="UniProtKB-SubCell"/>
</dbReference>
<keyword evidence="9" id="KW-1015">Disulfide bond</keyword>
<feature type="compositionally biased region" description="Basic residues" evidence="10">
    <location>
        <begin position="494"/>
        <end position="505"/>
    </location>
</feature>
<feature type="compositionally biased region" description="Basic residues" evidence="10">
    <location>
        <begin position="362"/>
        <end position="391"/>
    </location>
</feature>
<dbReference type="SMART" id="SM00085">
    <property type="entry name" value="PA2c"/>
    <property type="match status" value="1"/>
</dbReference>
<comment type="subcellular location">
    <subcellularLocation>
        <location evidence="2">Secreted</location>
    </subcellularLocation>
</comment>
<feature type="region of interest" description="Disordered" evidence="10">
    <location>
        <begin position="706"/>
        <end position="736"/>
    </location>
</feature>
<evidence type="ECO:0000259" key="12">
    <source>
        <dbReference type="SMART" id="SM00085"/>
    </source>
</evidence>
<dbReference type="FunFam" id="1.20.90.10:FF:000002">
    <property type="entry name" value="Phospholipase A2 group III"/>
    <property type="match status" value="1"/>
</dbReference>
<feature type="compositionally biased region" description="Polar residues" evidence="10">
    <location>
        <begin position="768"/>
        <end position="794"/>
    </location>
</feature>
<evidence type="ECO:0000256" key="2">
    <source>
        <dbReference type="ARBA" id="ARBA00004613"/>
    </source>
</evidence>
<keyword evidence="14" id="KW-1185">Reference proteome</keyword>
<dbReference type="PANTHER" id="PTHR12253">
    <property type="entry name" value="RH14732P"/>
    <property type="match status" value="1"/>
</dbReference>
<dbReference type="Gene3D" id="1.20.90.10">
    <property type="entry name" value="Phospholipase A2 domain"/>
    <property type="match status" value="1"/>
</dbReference>
<evidence type="ECO:0000313" key="13">
    <source>
        <dbReference type="Ensembl" id="ENSTRUP00000056349.2"/>
    </source>
</evidence>
<dbReference type="SUPFAM" id="SSF48619">
    <property type="entry name" value="Phospholipase A2, PLA2"/>
    <property type="match status" value="1"/>
</dbReference>
<organism evidence="13 14">
    <name type="scientific">Takifugu rubripes</name>
    <name type="common">Japanese pufferfish</name>
    <name type="synonym">Fugu rubripes</name>
    <dbReference type="NCBI Taxonomy" id="31033"/>
    <lineage>
        <taxon>Eukaryota</taxon>
        <taxon>Metazoa</taxon>
        <taxon>Chordata</taxon>
        <taxon>Craniata</taxon>
        <taxon>Vertebrata</taxon>
        <taxon>Euteleostomi</taxon>
        <taxon>Actinopterygii</taxon>
        <taxon>Neopterygii</taxon>
        <taxon>Teleostei</taxon>
        <taxon>Neoteleostei</taxon>
        <taxon>Acanthomorphata</taxon>
        <taxon>Eupercaria</taxon>
        <taxon>Tetraodontiformes</taxon>
        <taxon>Tetradontoidea</taxon>
        <taxon>Tetraodontidae</taxon>
        <taxon>Takifugu</taxon>
    </lineage>
</organism>
<feature type="compositionally biased region" description="Basic and acidic residues" evidence="10">
    <location>
        <begin position="392"/>
        <end position="402"/>
    </location>
</feature>
<dbReference type="InterPro" id="IPR016090">
    <property type="entry name" value="PLA2-like_dom"/>
</dbReference>
<dbReference type="Proteomes" id="UP000005226">
    <property type="component" value="Chromosome 11"/>
</dbReference>
<feature type="region of interest" description="Disordered" evidence="10">
    <location>
        <begin position="293"/>
        <end position="324"/>
    </location>
</feature>
<sequence>MWSIFFVFLSYLDRDLVKAGIPNRAVDAEKETKEMFSSLNGTVCAKMLIDGGNFLYRVSDGVEIVQSVVSPSGKVVNCSVLVNQMQVKSFMRKCKLGLKVQEAAQQMDARFAHMGEAKLMCREFKENTERGDMIEDDNDHSEKVFKRSKRGFTYPGTLWCGAGNTADHYNQLGEFAETDSCCRIHDHCPHVIHAFSSRFGYTNFKWHSISHCDCDENLKACLRRVNDTSSRVVGQAFFNVIGVPCFDFAYEEQCAERHWYGLCKRYEKFPTAVLKKAVPYDYGGIDIIDKLPLPTSKKTDPQKEENEESASKAQSKISGPEEPSLTNVVNAAEDFIKVLATVSTSQSSTTSSDRGETQSSEKKKKKKRKNNGKKKNDKKKKGRGKWRKSRKQKAEAGSKADEGTAASTSGGKGEVKGLSTFISETHGHDLSRKHVNTEIEPVRKEEPLNEVMKDEPVIIHDTVSMTSIPASQMKPEAPTEIPRSSTTTGPPQRMKIRRLKERKRTIPFAQKIPVNVTEVAAQTPMTTTRVSQPQQLSAGEDAENQSGTSNAGLPSVSPKVKRTRSKESGEREWRKKRRKDSSASPTVAAPKENNPAEHLKAIPLTEAPTEPSDRNIGRTVVRDVPLNTSFSVLKTQKLKARALGSSQRKAILSAAGQKPSHTLDSLISPPPQTSEYSRARVAAPGVPTEETQAHTERLSPTITKAPSVTKNRHRHTIRGQRRSRKRTRPSAATDGVSVFKQTEQTAAAFTTTFPDIAATREPDLQRSGKITASTSASPVLSPVQLSVNRLQAQFNRKKRRKMAMRQQ</sequence>
<keyword evidence="4" id="KW-0964">Secreted</keyword>
<reference evidence="13" key="2">
    <citation type="submission" date="2025-08" db="UniProtKB">
        <authorList>
            <consortium name="Ensembl"/>
        </authorList>
    </citation>
    <scope>IDENTIFICATION</scope>
</reference>
<dbReference type="OMA" id="MKDEPAM"/>
<keyword evidence="5" id="KW-0479">Metal-binding</keyword>
<keyword evidence="11" id="KW-0732">Signal</keyword>
<dbReference type="KEGG" id="tru:115251584"/>
<dbReference type="InterPro" id="IPR036444">
    <property type="entry name" value="PLipase_A2_dom_sf"/>
</dbReference>
<dbReference type="Ensembl" id="ENSTRUT00000057734.2">
    <property type="protein sequence ID" value="ENSTRUP00000056349.2"/>
    <property type="gene ID" value="ENSTRUG00000024071.2"/>
</dbReference>
<evidence type="ECO:0000256" key="4">
    <source>
        <dbReference type="ARBA" id="ARBA00022525"/>
    </source>
</evidence>
<keyword evidence="6" id="KW-0378">Hydrolase</keyword>
<dbReference type="GO" id="GO:0046872">
    <property type="term" value="F:metal ion binding"/>
    <property type="evidence" value="ECO:0007669"/>
    <property type="project" value="UniProtKB-KW"/>
</dbReference>
<dbReference type="RefSeq" id="XP_029700287.1">
    <property type="nucleotide sequence ID" value="XM_029844427.1"/>
</dbReference>
<keyword evidence="7" id="KW-0106">Calcium</keyword>
<evidence type="ECO:0000256" key="3">
    <source>
        <dbReference type="ARBA" id="ARBA00013278"/>
    </source>
</evidence>
<feature type="region of interest" description="Disordered" evidence="10">
    <location>
        <begin position="753"/>
        <end position="807"/>
    </location>
</feature>
<comment type="cofactor">
    <cofactor evidence="1">
        <name>Ca(2+)</name>
        <dbReference type="ChEBI" id="CHEBI:29108"/>
    </cofactor>
</comment>
<dbReference type="GO" id="GO:0004623">
    <property type="term" value="F:phospholipase A2 activity"/>
    <property type="evidence" value="ECO:0007669"/>
    <property type="project" value="UniProtKB-EC"/>
</dbReference>
<evidence type="ECO:0000256" key="11">
    <source>
        <dbReference type="SAM" id="SignalP"/>
    </source>
</evidence>
<evidence type="ECO:0000256" key="9">
    <source>
        <dbReference type="ARBA" id="ARBA00023157"/>
    </source>
</evidence>
<dbReference type="STRING" id="31033.ENSTRUP00000056349"/>
<evidence type="ECO:0000256" key="5">
    <source>
        <dbReference type="ARBA" id="ARBA00022723"/>
    </source>
</evidence>
<dbReference type="GO" id="GO:0006644">
    <property type="term" value="P:phospholipid metabolic process"/>
    <property type="evidence" value="ECO:0007669"/>
    <property type="project" value="InterPro"/>
</dbReference>
<dbReference type="EC" id="3.1.1.4" evidence="3"/>
<evidence type="ECO:0000256" key="10">
    <source>
        <dbReference type="SAM" id="MobiDB-lite"/>
    </source>
</evidence>
<dbReference type="Pfam" id="PF05826">
    <property type="entry name" value="Phospholip_A2_2"/>
    <property type="match status" value="1"/>
</dbReference>
<reference evidence="13 14" key="1">
    <citation type="journal article" date="2011" name="Genome Biol. Evol.">
        <title>Integration of the genetic map and genome assembly of fugu facilitates insights into distinct features of genome evolution in teleosts and mammals.</title>
        <authorList>
            <person name="Kai W."/>
            <person name="Kikuchi K."/>
            <person name="Tohari S."/>
            <person name="Chew A.K."/>
            <person name="Tay A."/>
            <person name="Fujiwara A."/>
            <person name="Hosoya S."/>
            <person name="Suetake H."/>
            <person name="Naruse K."/>
            <person name="Brenner S."/>
            <person name="Suzuki Y."/>
            <person name="Venkatesh B."/>
        </authorList>
    </citation>
    <scope>NUCLEOTIDE SEQUENCE [LARGE SCALE GENOMIC DNA]</scope>
</reference>
<feature type="compositionally biased region" description="Basic residues" evidence="10">
    <location>
        <begin position="795"/>
        <end position="807"/>
    </location>
</feature>
<name>A0A3B5KM11_TAKRU</name>
<dbReference type="CDD" id="cd04704">
    <property type="entry name" value="PLA2_bee_venom_like"/>
    <property type="match status" value="1"/>
</dbReference>
<accession>A0A3B5KM11</accession>
<evidence type="ECO:0000256" key="8">
    <source>
        <dbReference type="ARBA" id="ARBA00023098"/>
    </source>
</evidence>
<dbReference type="GeneTree" id="ENSGT00940000165341"/>
<reference evidence="13" key="3">
    <citation type="submission" date="2025-09" db="UniProtKB">
        <authorList>
            <consortium name="Ensembl"/>
        </authorList>
    </citation>
    <scope>IDENTIFICATION</scope>
</reference>
<feature type="signal peptide" evidence="11">
    <location>
        <begin position="1"/>
        <end position="19"/>
    </location>
</feature>
<dbReference type="OrthoDB" id="6075074at2759"/>
<dbReference type="GeneID" id="115251584"/>
<evidence type="ECO:0000256" key="6">
    <source>
        <dbReference type="ARBA" id="ARBA00022801"/>
    </source>
</evidence>
<feature type="region of interest" description="Disordered" evidence="10">
    <location>
        <begin position="342"/>
        <end position="620"/>
    </location>
</feature>
<dbReference type="PROSITE" id="PS00118">
    <property type="entry name" value="PA2_HIS"/>
    <property type="match status" value="1"/>
</dbReference>
<evidence type="ECO:0000256" key="1">
    <source>
        <dbReference type="ARBA" id="ARBA00001913"/>
    </source>
</evidence>
<feature type="domain" description="Phospholipase A2-like central" evidence="12">
    <location>
        <begin position="126"/>
        <end position="264"/>
    </location>
</feature>
<feature type="compositionally biased region" description="Basic and acidic residues" evidence="10">
    <location>
        <begin position="425"/>
        <end position="458"/>
    </location>
</feature>
<dbReference type="InterPro" id="IPR033113">
    <property type="entry name" value="PLA2_histidine"/>
</dbReference>